<dbReference type="SMART" id="SM00283">
    <property type="entry name" value="MA"/>
    <property type="match status" value="1"/>
</dbReference>
<evidence type="ECO:0000256" key="1">
    <source>
        <dbReference type="ARBA" id="ARBA00004370"/>
    </source>
</evidence>
<dbReference type="InterPro" id="IPR003660">
    <property type="entry name" value="HAMP_dom"/>
</dbReference>
<dbReference type="Gene3D" id="1.10.287.950">
    <property type="entry name" value="Methyl-accepting chemotaxis protein"/>
    <property type="match status" value="1"/>
</dbReference>
<dbReference type="RefSeq" id="WP_086901139.1">
    <property type="nucleotide sequence ID" value="NZ_CP021358.1"/>
</dbReference>
<keyword evidence="3" id="KW-0807">Transducer</keyword>
<evidence type="ECO:0000256" key="6">
    <source>
        <dbReference type="SAM" id="Phobius"/>
    </source>
</evidence>
<comment type="subcellular location">
    <subcellularLocation>
        <location evidence="1">Membrane</location>
    </subcellularLocation>
</comment>
<dbReference type="OrthoDB" id="2489132at2"/>
<dbReference type="PANTHER" id="PTHR43531:SF14">
    <property type="entry name" value="METHYL-ACCEPTING CHEMOTAXIS PROTEIN I-RELATED"/>
    <property type="match status" value="1"/>
</dbReference>
<dbReference type="GO" id="GO:0006935">
    <property type="term" value="P:chemotaxis"/>
    <property type="evidence" value="ECO:0007669"/>
    <property type="project" value="TreeGrafter"/>
</dbReference>
<dbReference type="Proteomes" id="UP000194457">
    <property type="component" value="Chromosome"/>
</dbReference>
<dbReference type="EMBL" id="CP021358">
    <property type="protein sequence ID" value="ART63999.1"/>
    <property type="molecule type" value="Genomic_DNA"/>
</dbReference>
<dbReference type="CDD" id="cd06225">
    <property type="entry name" value="HAMP"/>
    <property type="match status" value="1"/>
</dbReference>
<accession>A0A240USJ8</accession>
<dbReference type="CDD" id="cd11386">
    <property type="entry name" value="MCP_signal"/>
    <property type="match status" value="1"/>
</dbReference>
<dbReference type="SMART" id="SM00304">
    <property type="entry name" value="HAMP"/>
    <property type="match status" value="1"/>
</dbReference>
<evidence type="ECO:0000256" key="3">
    <source>
        <dbReference type="ARBA" id="ARBA00023224"/>
    </source>
</evidence>
<evidence type="ECO:0000256" key="2">
    <source>
        <dbReference type="ARBA" id="ARBA00022481"/>
    </source>
</evidence>
<feature type="transmembrane region" description="Helical" evidence="6">
    <location>
        <begin position="12"/>
        <end position="35"/>
    </location>
</feature>
<keyword evidence="8" id="KW-1185">Reference proteome</keyword>
<evidence type="ECO:0000313" key="8">
    <source>
        <dbReference type="Proteomes" id="UP000194457"/>
    </source>
</evidence>
<dbReference type="PROSITE" id="PS00538">
    <property type="entry name" value="CHEMOTAXIS_TRANSDUC_1"/>
    <property type="match status" value="1"/>
</dbReference>
<dbReference type="SUPFAM" id="SSF58104">
    <property type="entry name" value="Methyl-accepting chemotaxis protein (MCP) signaling domain"/>
    <property type="match status" value="1"/>
</dbReference>
<dbReference type="GO" id="GO:0007165">
    <property type="term" value="P:signal transduction"/>
    <property type="evidence" value="ECO:0007669"/>
    <property type="project" value="UniProtKB-KW"/>
</dbReference>
<gene>
    <name evidence="7" type="ORF">B9H00_13795</name>
</gene>
<dbReference type="GO" id="GO:0005886">
    <property type="term" value="C:plasma membrane"/>
    <property type="evidence" value="ECO:0007669"/>
    <property type="project" value="TreeGrafter"/>
</dbReference>
<dbReference type="PROSITE" id="PS50885">
    <property type="entry name" value="HAMP"/>
    <property type="match status" value="1"/>
</dbReference>
<keyword evidence="6" id="KW-0812">Transmembrane</keyword>
<evidence type="ECO:0000313" key="7">
    <source>
        <dbReference type="EMBL" id="ART63999.1"/>
    </source>
</evidence>
<dbReference type="Pfam" id="PF00015">
    <property type="entry name" value="MCPsignal"/>
    <property type="match status" value="1"/>
</dbReference>
<dbReference type="InterPro" id="IPR004089">
    <property type="entry name" value="MCPsignal_dom"/>
</dbReference>
<dbReference type="Pfam" id="PF00672">
    <property type="entry name" value="HAMP"/>
    <property type="match status" value="1"/>
</dbReference>
<name>A0A240USJ8_9GAMM</name>
<evidence type="ECO:0000256" key="4">
    <source>
        <dbReference type="ARBA" id="ARBA00029447"/>
    </source>
</evidence>
<sequence>MKLIDDMTVKTSWTLVIAVFMVLIMGVSAIGFYGLHYSEGIFLELAADSGGRASQLQTDFETTASLLRTIMIVAIVMAIMVSAVVMWGVTVNVINPLKRLVIHFERMAKGDLSQGAEKRGDNEIGRLFNALSATQRSLSHTVNTVRLGSHRINDNAQSIARDNTDLSARTEQQAASLEQTAASMEQLTATVSQNAENSRQASQLAQEASHQAQRGGEVIVEVKQTMEGITQSSQQMGDIIALIDSIAFQTNILALNASVEAARAGEQGKGFAVVAGEVRALAGRSASAAGDIRELIDNSLKRVNSGSTLVEQASTTMQGIVDSVQRATGLISEIASASQEQSSGIGQVNQAISQIDQVTQQNAGLVQNAAQAASELERQAHALRDSVDLFVLPESTGIEDTAPASPQAPEVTAKTGPATRGIKPVGTHRPNASGADGTNDAPAKTSVPVKTTTSAKGSTSAPAVQGGSSRVTSNEDEWETF</sequence>
<dbReference type="AlphaFoldDB" id="A0A240USJ8"/>
<dbReference type="FunFam" id="1.10.287.950:FF:000001">
    <property type="entry name" value="Methyl-accepting chemotaxis sensory transducer"/>
    <property type="match status" value="1"/>
</dbReference>
<reference evidence="7 8" key="1">
    <citation type="submission" date="2017-05" db="EMBL/GenBank/DDBJ databases">
        <authorList>
            <person name="Song R."/>
            <person name="Chenine A.L."/>
            <person name="Ruprecht R.M."/>
        </authorList>
    </citation>
    <scope>NUCLEOTIDE SEQUENCE [LARGE SCALE GENOMIC DNA]</scope>
    <source>
        <strain evidence="7">SW32</strain>
    </source>
</reference>
<dbReference type="PANTHER" id="PTHR43531">
    <property type="entry name" value="PROTEIN ICFG"/>
    <property type="match status" value="1"/>
</dbReference>
<comment type="similarity">
    <text evidence="4">Belongs to the methyl-accepting chemotaxis (MCP) protein family.</text>
</comment>
<dbReference type="InterPro" id="IPR004091">
    <property type="entry name" value="Chemotax_Me-accpt_rcpt_Me-site"/>
</dbReference>
<dbReference type="PROSITE" id="PS50111">
    <property type="entry name" value="CHEMOTAXIS_TRANSDUC_2"/>
    <property type="match status" value="1"/>
</dbReference>
<keyword evidence="2" id="KW-0488">Methylation</keyword>
<feature type="compositionally biased region" description="Low complexity" evidence="5">
    <location>
        <begin position="450"/>
        <end position="461"/>
    </location>
</feature>
<organism evidence="7 8">
    <name type="scientific">Kushneria marisflavi</name>
    <dbReference type="NCBI Taxonomy" id="157779"/>
    <lineage>
        <taxon>Bacteria</taxon>
        <taxon>Pseudomonadati</taxon>
        <taxon>Pseudomonadota</taxon>
        <taxon>Gammaproteobacteria</taxon>
        <taxon>Oceanospirillales</taxon>
        <taxon>Halomonadaceae</taxon>
        <taxon>Kushneria</taxon>
    </lineage>
</organism>
<evidence type="ECO:0000256" key="5">
    <source>
        <dbReference type="SAM" id="MobiDB-lite"/>
    </source>
</evidence>
<protein>
    <submittedName>
        <fullName evidence="7">Methyl-accepting chemotaxis protein</fullName>
    </submittedName>
</protein>
<feature type="transmembrane region" description="Helical" evidence="6">
    <location>
        <begin position="70"/>
        <end position="94"/>
    </location>
</feature>
<keyword evidence="6" id="KW-1133">Transmembrane helix</keyword>
<proteinExistence type="inferred from homology"/>
<dbReference type="GO" id="GO:0004888">
    <property type="term" value="F:transmembrane signaling receptor activity"/>
    <property type="evidence" value="ECO:0007669"/>
    <property type="project" value="TreeGrafter"/>
</dbReference>
<keyword evidence="6" id="KW-0472">Membrane</keyword>
<dbReference type="InterPro" id="IPR051310">
    <property type="entry name" value="MCP_chemotaxis"/>
</dbReference>
<dbReference type="KEGG" id="kma:B9H00_13795"/>
<feature type="region of interest" description="Disordered" evidence="5">
    <location>
        <begin position="397"/>
        <end position="481"/>
    </location>
</feature>